<evidence type="ECO:0000259" key="9">
    <source>
        <dbReference type="Pfam" id="PF21158"/>
    </source>
</evidence>
<evidence type="ECO:0000256" key="2">
    <source>
        <dbReference type="ARBA" id="ARBA00004613"/>
    </source>
</evidence>
<feature type="domain" description="Flagellar hook-associated protein FlgK helical" evidence="10">
    <location>
        <begin position="93"/>
        <end position="322"/>
    </location>
</feature>
<evidence type="ECO:0000313" key="11">
    <source>
        <dbReference type="EMBL" id="SKC80485.1"/>
    </source>
</evidence>
<dbReference type="Pfam" id="PF22638">
    <property type="entry name" value="FlgK_D1"/>
    <property type="match status" value="1"/>
</dbReference>
<keyword evidence="12" id="KW-1185">Reference proteome</keyword>
<dbReference type="InterPro" id="IPR002371">
    <property type="entry name" value="FlgK"/>
</dbReference>
<dbReference type="Pfam" id="PF00460">
    <property type="entry name" value="Flg_bb_rod"/>
    <property type="match status" value="1"/>
</dbReference>
<dbReference type="AlphaFoldDB" id="A0A1T5LX88"/>
<evidence type="ECO:0000256" key="3">
    <source>
        <dbReference type="ARBA" id="ARBA00009677"/>
    </source>
</evidence>
<dbReference type="Pfam" id="PF06429">
    <property type="entry name" value="Flg_bbr_C"/>
    <property type="match status" value="1"/>
</dbReference>
<evidence type="ECO:0000256" key="5">
    <source>
        <dbReference type="ARBA" id="ARBA00022525"/>
    </source>
</evidence>
<dbReference type="NCBIfam" id="TIGR02492">
    <property type="entry name" value="flgK_ends"/>
    <property type="match status" value="1"/>
</dbReference>
<feature type="domain" description="Flagellar basal body rod protein N-terminal" evidence="7">
    <location>
        <begin position="5"/>
        <end position="34"/>
    </location>
</feature>
<organism evidence="11 12">
    <name type="scientific">Pseudoxanthomonas indica</name>
    <dbReference type="NCBI Taxonomy" id="428993"/>
    <lineage>
        <taxon>Bacteria</taxon>
        <taxon>Pseudomonadati</taxon>
        <taxon>Pseudomonadota</taxon>
        <taxon>Gammaproteobacteria</taxon>
        <taxon>Lysobacterales</taxon>
        <taxon>Lysobacteraceae</taxon>
        <taxon>Pseudoxanthomonas</taxon>
    </lineage>
</organism>
<evidence type="ECO:0000256" key="1">
    <source>
        <dbReference type="ARBA" id="ARBA00004365"/>
    </source>
</evidence>
<dbReference type="GO" id="GO:0009424">
    <property type="term" value="C:bacterial-type flagellum hook"/>
    <property type="evidence" value="ECO:0007669"/>
    <property type="project" value="InterPro"/>
</dbReference>
<dbReference type="PANTHER" id="PTHR30033">
    <property type="entry name" value="FLAGELLAR HOOK-ASSOCIATED PROTEIN 1"/>
    <property type="match status" value="1"/>
</dbReference>
<evidence type="ECO:0000259" key="7">
    <source>
        <dbReference type="Pfam" id="PF00460"/>
    </source>
</evidence>
<dbReference type="STRING" id="428993.SAMN06296058_3320"/>
<accession>A0A1T5LX88</accession>
<keyword evidence="11" id="KW-0966">Cell projection</keyword>
<dbReference type="InterPro" id="IPR010930">
    <property type="entry name" value="Flg_bb/hook_C_dom"/>
</dbReference>
<dbReference type="EMBL" id="FUZV01000002">
    <property type="protein sequence ID" value="SKC80485.1"/>
    <property type="molecule type" value="Genomic_DNA"/>
</dbReference>
<evidence type="ECO:0000256" key="4">
    <source>
        <dbReference type="ARBA" id="ARBA00016244"/>
    </source>
</evidence>
<dbReference type="InterPro" id="IPR053927">
    <property type="entry name" value="FlgK_helical"/>
</dbReference>
<feature type="domain" description="Flagellar basal-body/hook protein C-terminal" evidence="8">
    <location>
        <begin position="585"/>
        <end position="623"/>
    </location>
</feature>
<reference evidence="11 12" key="1">
    <citation type="submission" date="2017-02" db="EMBL/GenBank/DDBJ databases">
        <authorList>
            <person name="Peterson S.W."/>
        </authorList>
    </citation>
    <scope>NUCLEOTIDE SEQUENCE [LARGE SCALE GENOMIC DNA]</scope>
    <source>
        <strain evidence="11 12">P15</strain>
    </source>
</reference>
<gene>
    <name evidence="11" type="ORF">SAMN06296058_3320</name>
</gene>
<keyword evidence="5" id="KW-0964">Secreted</keyword>
<proteinExistence type="inferred from homology"/>
<sequence length="627" mass="64520">MSNLLATGSSALLAFQRALSTVSHNVANINTPGYSRQRAEFAAREGSNYGYGHVGSGVSVVDIHRMADSLATSRLLDSTGELNRLQQLSVSSSRLDSMFSDKATGISAPWSAFFDSVSGLSSSAAGAADRQSVLAQANALVTRFNQMDQQLDKLDGEVNSGLTANVSEVNRLTKEIAAINGRIGNNAANASGDLLDRRDQLISELVGYTGGTAIQQDGGQMNVFTAGGQPLVVGTAYSSLVTVADPYRPERLQVALETNGQRVTLDKRAMGGQIGGLMEFRSNVLDPAIAELGRVAMSLAETFNSQHRAGMDQYGQMGADFYTAPQPTISHNAANTGNAVLTPTLGDLSALNASNVVLRFDGTNWVGNDPNTGASVAVTGTGTAADPLVVNGVELVLSSDTPATNDRFLLQPTAGAAGTIKVAISDPGRVAAATPVKGNTALTNSGTGKLGTVSVSDASNADLLTPSTIAFTGPNTYTVDGAGPYTYTPGQTITANGWSVTLDGAPAAGDSFSVGPTGANSSDNGNAKLLANLDDLRALNGGTLTLNGAISGLTTTIGSAARQADYAAEAQQVIQDQVQAARDSISGVNLDEEAADLMRLQQAYQAASQIIATADTLFQSLLNATGR</sequence>
<dbReference type="PANTHER" id="PTHR30033:SF1">
    <property type="entry name" value="FLAGELLAR HOOK-ASSOCIATED PROTEIN 1"/>
    <property type="match status" value="1"/>
</dbReference>
<dbReference type="GO" id="GO:0044780">
    <property type="term" value="P:bacterial-type flagellum assembly"/>
    <property type="evidence" value="ECO:0007669"/>
    <property type="project" value="InterPro"/>
</dbReference>
<protein>
    <recommendedName>
        <fullName evidence="4">Flagellar hook-associated protein 1</fullName>
    </recommendedName>
</protein>
<evidence type="ECO:0000259" key="10">
    <source>
        <dbReference type="Pfam" id="PF22638"/>
    </source>
</evidence>
<evidence type="ECO:0000313" key="12">
    <source>
        <dbReference type="Proteomes" id="UP000190341"/>
    </source>
</evidence>
<comment type="subcellular location">
    <subcellularLocation>
        <location evidence="1">Bacterial flagellum</location>
    </subcellularLocation>
    <subcellularLocation>
        <location evidence="2">Secreted</location>
    </subcellularLocation>
</comment>
<evidence type="ECO:0000259" key="8">
    <source>
        <dbReference type="Pfam" id="PF06429"/>
    </source>
</evidence>
<dbReference type="GO" id="GO:0005576">
    <property type="term" value="C:extracellular region"/>
    <property type="evidence" value="ECO:0007669"/>
    <property type="project" value="UniProtKB-SubCell"/>
</dbReference>
<dbReference type="Pfam" id="PF21158">
    <property type="entry name" value="flgK_1st_1"/>
    <property type="match status" value="1"/>
</dbReference>
<dbReference type="GO" id="GO:0005198">
    <property type="term" value="F:structural molecule activity"/>
    <property type="evidence" value="ECO:0007669"/>
    <property type="project" value="InterPro"/>
</dbReference>
<dbReference type="PRINTS" id="PR01005">
    <property type="entry name" value="FLGHOOKAP1"/>
</dbReference>
<dbReference type="InterPro" id="IPR001444">
    <property type="entry name" value="Flag_bb_rod_N"/>
</dbReference>
<keyword evidence="6" id="KW-0975">Bacterial flagellum</keyword>
<dbReference type="RefSeq" id="WP_079725819.1">
    <property type="nucleotide sequence ID" value="NZ_BMCL01000001.1"/>
</dbReference>
<comment type="similarity">
    <text evidence="3">Belongs to the flagella basal body rod proteins family.</text>
</comment>
<evidence type="ECO:0000256" key="6">
    <source>
        <dbReference type="ARBA" id="ARBA00023143"/>
    </source>
</evidence>
<dbReference type="InterPro" id="IPR049119">
    <property type="entry name" value="FlgK_D2-like"/>
</dbReference>
<feature type="domain" description="Flagellar hook-associated protein 1 D2-like" evidence="9">
    <location>
        <begin position="331"/>
        <end position="412"/>
    </location>
</feature>
<name>A0A1T5LX88_9GAMM</name>
<dbReference type="Proteomes" id="UP000190341">
    <property type="component" value="Unassembled WGS sequence"/>
</dbReference>
<dbReference type="SUPFAM" id="SSF64518">
    <property type="entry name" value="Phase 1 flagellin"/>
    <property type="match status" value="2"/>
</dbReference>
<dbReference type="OrthoDB" id="9802553at2"/>
<keyword evidence="11" id="KW-0969">Cilium</keyword>
<keyword evidence="11" id="KW-0282">Flagellum</keyword>